<name>A0ACC5RMV3_ENTAG</name>
<organism evidence="1 2">
    <name type="scientific">Enterobacter agglomerans</name>
    <name type="common">Erwinia herbicola</name>
    <name type="synonym">Pantoea agglomerans</name>
    <dbReference type="NCBI Taxonomy" id="549"/>
    <lineage>
        <taxon>Bacteria</taxon>
        <taxon>Pseudomonadati</taxon>
        <taxon>Pseudomonadota</taxon>
        <taxon>Gammaproteobacteria</taxon>
        <taxon>Enterobacterales</taxon>
        <taxon>Erwiniaceae</taxon>
        <taxon>Pantoea</taxon>
        <taxon>Pantoea agglomerans group</taxon>
    </lineage>
</organism>
<keyword evidence="2" id="KW-1185">Reference proteome</keyword>
<dbReference type="Proteomes" id="UP000633731">
    <property type="component" value="Unassembled WGS sequence"/>
</dbReference>
<proteinExistence type="predicted"/>
<gene>
    <name evidence="1" type="ORF">JJL49_12365</name>
</gene>
<comment type="caution">
    <text evidence="1">The sequence shown here is derived from an EMBL/GenBank/DDBJ whole genome shotgun (WGS) entry which is preliminary data.</text>
</comment>
<evidence type="ECO:0000313" key="2">
    <source>
        <dbReference type="Proteomes" id="UP000633731"/>
    </source>
</evidence>
<accession>A0ACC5RMV3</accession>
<reference evidence="1" key="1">
    <citation type="submission" date="2021-01" db="EMBL/GenBank/DDBJ databases">
        <title>Draft genome of Pantoea agglomerans Eh 335.</title>
        <authorList>
            <person name="Emsley S.A."/>
            <person name="Oline D.K."/>
            <person name="Saw J.H."/>
            <person name="Ushijima B."/>
            <person name="Videau P."/>
            <person name="Koyack M.J."/>
        </authorList>
    </citation>
    <scope>NUCLEOTIDE SEQUENCE</scope>
    <source>
        <strain evidence="1">Eh 335</strain>
    </source>
</reference>
<sequence>MTPLNQPRSALCIKQMDFFSIDIQSKGLQRFQRHASGELNMQGFPLAGQETVVLVDSSNMGYCADYHRGIPAAGRPSPRLCTKLNNPAVYMSLLYALSPF</sequence>
<protein>
    <submittedName>
        <fullName evidence="1">Uncharacterized protein</fullName>
    </submittedName>
</protein>
<dbReference type="EMBL" id="JAEOXF010000007">
    <property type="protein sequence ID" value="MBK4726027.1"/>
    <property type="molecule type" value="Genomic_DNA"/>
</dbReference>
<evidence type="ECO:0000313" key="1">
    <source>
        <dbReference type="EMBL" id="MBK4726027.1"/>
    </source>
</evidence>